<evidence type="ECO:0000313" key="1">
    <source>
        <dbReference type="EMBL" id="JAH99028.1"/>
    </source>
</evidence>
<proteinExistence type="predicted"/>
<sequence>MRKEEKKKSHALYLLLKTQLIILKVVSAGNATWKGCKLIYYNKDMGFFFFWFFLHHCGPEYMKILIFCLAGLELEMLLILY</sequence>
<name>A0A0E9XBG3_ANGAN</name>
<organism evidence="1">
    <name type="scientific">Anguilla anguilla</name>
    <name type="common">European freshwater eel</name>
    <name type="synonym">Muraena anguilla</name>
    <dbReference type="NCBI Taxonomy" id="7936"/>
    <lineage>
        <taxon>Eukaryota</taxon>
        <taxon>Metazoa</taxon>
        <taxon>Chordata</taxon>
        <taxon>Craniata</taxon>
        <taxon>Vertebrata</taxon>
        <taxon>Euteleostomi</taxon>
        <taxon>Actinopterygii</taxon>
        <taxon>Neopterygii</taxon>
        <taxon>Teleostei</taxon>
        <taxon>Anguilliformes</taxon>
        <taxon>Anguillidae</taxon>
        <taxon>Anguilla</taxon>
    </lineage>
</organism>
<accession>A0A0E9XBG3</accession>
<protein>
    <submittedName>
        <fullName evidence="1">Uncharacterized protein</fullName>
    </submittedName>
</protein>
<dbReference type="AlphaFoldDB" id="A0A0E9XBG3"/>
<dbReference type="EMBL" id="GBXM01009549">
    <property type="protein sequence ID" value="JAH99028.1"/>
    <property type="molecule type" value="Transcribed_RNA"/>
</dbReference>
<reference evidence="1" key="2">
    <citation type="journal article" date="2015" name="Fish Shellfish Immunol.">
        <title>Early steps in the European eel (Anguilla anguilla)-Vibrio vulnificus interaction in the gills: Role of the RtxA13 toxin.</title>
        <authorList>
            <person name="Callol A."/>
            <person name="Pajuelo D."/>
            <person name="Ebbesson L."/>
            <person name="Teles M."/>
            <person name="MacKenzie S."/>
            <person name="Amaro C."/>
        </authorList>
    </citation>
    <scope>NUCLEOTIDE SEQUENCE</scope>
</reference>
<reference evidence="1" key="1">
    <citation type="submission" date="2014-11" db="EMBL/GenBank/DDBJ databases">
        <authorList>
            <person name="Amaro Gonzalez C."/>
        </authorList>
    </citation>
    <scope>NUCLEOTIDE SEQUENCE</scope>
</reference>